<sequence length="1471" mass="156966">MSPAMLPSGIASASLDLFNAAPTDFGKPSVYAVPSHGVSSAPRRLPDTAVSAHALHAATCRIDVLGTDAFVLARVLQSGTELELRVLGSEQEPAPTSFTFAAPLLANVGVFQDARTSEVHLLAVTQAGMLCRLRIPLTTLLRGARLPSGWASEWAIEGLAASPNALEATAVHAVDAGLVLIACADGSLLQLRQSITNEGFVGAWHESSMRPASFLSGVSRLFQRGVMASPSRAAQRTAPTQTLALASHVREDGTALAFCVCRDRKLRVWNLISESCVRTLDLPLSFSATGTAAEPEERDSDAFERTSAPLVQLFTPSDDDTYALYLLVFVPAPLPHGAFVAAYGIELEESSSWSGGVGEMALVWGKSCDARTQAADVELRDMALTREGDAWRVWLLWHAGGAPLLQHTLALGAPSGDETAATSSVARFGPPPGEVWTSIAPYAQYAPLRGPDFDAALAAHPCADEMAQFFVQHLCVPGRFSTTTLAAALRAYAALPDAVFLDLARPANRARLLEALVTSVPAALAPQADAAAWGEAVRGAWLRLARLTEQIDRSARWPLGLYVHDATRAPLLVMRHTLGAVLAKDPATWLADLAQKLAAATQYPERAVSRTQGEAASAEFTLVVHNLTHYGTEGAYAPVREHKLALLQTATCAWELLRASAYSWCTEIMGVVRDEADSLYAAVDAHVPAPALERLHARVATVGPDTFVHELLILTELLTVPLSHGDAPRIGKLGTTLGAEGAAEVITARMHSLRAVIVLHAALLRHAQHHPPLERSLQAAVRAWMHAEALHTLVALGGVPETTAAFDTEALASLHNLRLDSNPDEARPAMHLLHALAQRGALTCGVRNDALTLALGALPTSGTVAPPPVLRIARHLLDAGFPSAVRAVLAVYTTDASASYLVALAETQGAQCEAALGRLARVAAVLNSTRTEERSRLCAVLPAHVAEARSSAQSIAFFTSVAPYWEAAGDPAGALHCYQRALDVLHGAPEALSDADAQQLYSHVFRGHLGLARYDAAAAALLAIPSEELREVCLHTLVTALCEAGALAELLRLHLGELQPRVERVLSFKARNAAPLSTPDYFQILYAYHIARGDYKSAAASMYQQARRLHDAALVASATDVHQARALLVREAQCDLAAINALVLVPTPHAWFAYAVHDTEEGADDEAGPAQAAAGRALPGSITSYLPRERLGTHAHPLAIVQLADVRREYHHLLARLELMRLYPELANPSASLRADDAVNLFLAADDVDSAFTTALQLHVDLRNAFDALAHKCVALQRAYEARCKRLDLDADTPDAALAQLAADDEEAAEVHAAFLRNSPRAAGWTGPAHERAWRYVHLQLDLADAASSGAQAAQYRTALADRLVALDAWDVAPAWLRDWFTQHGADLLLRVFLRHGARALALTYATHVVDRTISAARTSSAQPASCLPYSLFDALLTTDPDASGAQPLRDALARRLHALGARSGEVGAPS</sequence>
<keyword evidence="7" id="KW-1185">Reference proteome</keyword>
<dbReference type="InterPro" id="IPR056535">
    <property type="entry name" value="TPR_NUP160_M"/>
</dbReference>
<gene>
    <name evidence="6" type="ORF">MBRA1_001107</name>
</gene>
<evidence type="ECO:0000256" key="1">
    <source>
        <dbReference type="ARBA" id="ARBA00004123"/>
    </source>
</evidence>
<dbReference type="EMBL" id="CP119951">
    <property type="protein sequence ID" value="WFC94477.1"/>
    <property type="molecule type" value="Genomic_DNA"/>
</dbReference>
<feature type="domain" description="NUP160 middle TPR" evidence="5">
    <location>
        <begin position="935"/>
        <end position="1144"/>
    </location>
</feature>
<evidence type="ECO:0000256" key="3">
    <source>
        <dbReference type="ARBA" id="ARBA00023242"/>
    </source>
</evidence>
<reference evidence="6" key="1">
    <citation type="submission" date="2023-03" db="EMBL/GenBank/DDBJ databases">
        <title>Mating type loci evolution in Malassezia.</title>
        <authorList>
            <person name="Coelho M.A."/>
        </authorList>
    </citation>
    <scope>NUCLEOTIDE SEQUENCE</scope>
    <source>
        <strain evidence="6">CBS 14135</strain>
    </source>
</reference>
<dbReference type="PANTHER" id="PTHR21286">
    <property type="entry name" value="NUCLEAR PORE COMPLEX PROTEIN NUP160"/>
    <property type="match status" value="1"/>
</dbReference>
<accession>A0AAF0DS80</accession>
<keyword evidence="3" id="KW-0539">Nucleus</keyword>
<dbReference type="InterPro" id="IPR021717">
    <property type="entry name" value="Nucleoporin_Nup160"/>
</dbReference>
<dbReference type="GO" id="GO:0005643">
    <property type="term" value="C:nuclear pore"/>
    <property type="evidence" value="ECO:0007669"/>
    <property type="project" value="UniProtKB-ARBA"/>
</dbReference>
<dbReference type="Pfam" id="PF11715">
    <property type="entry name" value="Beta-prop_Nup120_160"/>
    <property type="match status" value="1"/>
</dbReference>
<evidence type="ECO:0000313" key="7">
    <source>
        <dbReference type="Proteomes" id="UP001216638"/>
    </source>
</evidence>
<evidence type="ECO:0000259" key="4">
    <source>
        <dbReference type="Pfam" id="PF11715"/>
    </source>
</evidence>
<evidence type="ECO:0000313" key="6">
    <source>
        <dbReference type="EMBL" id="WFC94477.1"/>
    </source>
</evidence>
<dbReference type="PANTHER" id="PTHR21286:SF0">
    <property type="entry name" value="NUCLEAR PORE COMPLEX PROTEIN NUP160"/>
    <property type="match status" value="1"/>
</dbReference>
<comment type="subcellular location">
    <subcellularLocation>
        <location evidence="1">Nucleus</location>
    </subcellularLocation>
</comment>
<keyword evidence="2" id="KW-0813">Transport</keyword>
<evidence type="ECO:0000259" key="5">
    <source>
        <dbReference type="Pfam" id="PF23354"/>
    </source>
</evidence>
<evidence type="ECO:0008006" key="8">
    <source>
        <dbReference type="Google" id="ProtNLM"/>
    </source>
</evidence>
<dbReference type="InterPro" id="IPR059141">
    <property type="entry name" value="Beta-prop_Nup120_160"/>
</dbReference>
<dbReference type="Pfam" id="PF23354">
    <property type="entry name" value="TPR_NUP160_120_M"/>
    <property type="match status" value="1"/>
</dbReference>
<name>A0AAF0DS80_9BASI</name>
<evidence type="ECO:0000256" key="2">
    <source>
        <dbReference type="ARBA" id="ARBA00022448"/>
    </source>
</evidence>
<protein>
    <recommendedName>
        <fullName evidence="8">Nuclear pore complex protein Nup160</fullName>
    </recommendedName>
</protein>
<proteinExistence type="predicted"/>
<feature type="domain" description="Nucleoporin Nup120/160 beta-propeller" evidence="4">
    <location>
        <begin position="70"/>
        <end position="581"/>
    </location>
</feature>
<dbReference type="Proteomes" id="UP001216638">
    <property type="component" value="Chromosome 1"/>
</dbReference>
<organism evidence="6 7">
    <name type="scientific">Malassezia brasiliensis</name>
    <dbReference type="NCBI Taxonomy" id="1821822"/>
    <lineage>
        <taxon>Eukaryota</taxon>
        <taxon>Fungi</taxon>
        <taxon>Dikarya</taxon>
        <taxon>Basidiomycota</taxon>
        <taxon>Ustilaginomycotina</taxon>
        <taxon>Malasseziomycetes</taxon>
        <taxon>Malasseziales</taxon>
        <taxon>Malasseziaceae</taxon>
        <taxon>Malassezia</taxon>
    </lineage>
</organism>
<dbReference type="GO" id="GO:0017056">
    <property type="term" value="F:structural constituent of nuclear pore"/>
    <property type="evidence" value="ECO:0007669"/>
    <property type="project" value="TreeGrafter"/>
</dbReference>